<name>A0A183A170_9TREM</name>
<evidence type="ECO:0000313" key="1">
    <source>
        <dbReference type="EMBL" id="VDP27375.1"/>
    </source>
</evidence>
<keyword evidence="2" id="KW-1185">Reference proteome</keyword>
<evidence type="ECO:0000313" key="2">
    <source>
        <dbReference type="Proteomes" id="UP000272942"/>
    </source>
</evidence>
<dbReference type="AlphaFoldDB" id="A0A183A170"/>
<dbReference type="EMBL" id="UZAN01002782">
    <property type="protein sequence ID" value="VDP27375.1"/>
    <property type="molecule type" value="Genomic_DNA"/>
</dbReference>
<reference evidence="1 2" key="2">
    <citation type="submission" date="2018-11" db="EMBL/GenBank/DDBJ databases">
        <authorList>
            <consortium name="Pathogen Informatics"/>
        </authorList>
    </citation>
    <scope>NUCLEOTIDE SEQUENCE [LARGE SCALE GENOMIC DNA]</scope>
    <source>
        <strain evidence="1 2">Egypt</strain>
    </source>
</reference>
<dbReference type="WBParaSite" id="ECPE_0000070501-mRNA-1">
    <property type="protein sequence ID" value="ECPE_0000070501-mRNA-1"/>
    <property type="gene ID" value="ECPE_0000070501"/>
</dbReference>
<dbReference type="Proteomes" id="UP000272942">
    <property type="component" value="Unassembled WGS sequence"/>
</dbReference>
<protein>
    <submittedName>
        <fullName evidence="3">Cytochrome P450</fullName>
    </submittedName>
</protein>
<organism evidence="3">
    <name type="scientific">Echinostoma caproni</name>
    <dbReference type="NCBI Taxonomy" id="27848"/>
    <lineage>
        <taxon>Eukaryota</taxon>
        <taxon>Metazoa</taxon>
        <taxon>Spiralia</taxon>
        <taxon>Lophotrochozoa</taxon>
        <taxon>Platyhelminthes</taxon>
        <taxon>Trematoda</taxon>
        <taxon>Digenea</taxon>
        <taxon>Plagiorchiida</taxon>
        <taxon>Echinostomata</taxon>
        <taxon>Echinostomatoidea</taxon>
        <taxon>Echinostomatidae</taxon>
        <taxon>Echinostoma</taxon>
    </lineage>
</organism>
<accession>A0A183A170</accession>
<sequence>MTALGRHNGAAAKVMEDIRELVTDDEFEFGLDRQDLQIASLAGHLKRGCLEYP</sequence>
<proteinExistence type="predicted"/>
<reference evidence="3" key="1">
    <citation type="submission" date="2016-06" db="UniProtKB">
        <authorList>
            <consortium name="WormBaseParasite"/>
        </authorList>
    </citation>
    <scope>IDENTIFICATION</scope>
</reference>
<evidence type="ECO:0000313" key="3">
    <source>
        <dbReference type="WBParaSite" id="ECPE_0000070501-mRNA-1"/>
    </source>
</evidence>
<gene>
    <name evidence="1" type="ORF">ECPE_LOCUS705</name>
</gene>